<keyword evidence="1" id="KW-0472">Membrane</keyword>
<dbReference type="RefSeq" id="WP_092848508.1">
    <property type="nucleotide sequence ID" value="NZ_FOMI01000001.1"/>
</dbReference>
<dbReference type="OrthoDB" id="1467407at2"/>
<proteinExistence type="predicted"/>
<organism evidence="2 3">
    <name type="scientific">Algibacter pectinivorans</name>
    <dbReference type="NCBI Taxonomy" id="870482"/>
    <lineage>
        <taxon>Bacteria</taxon>
        <taxon>Pseudomonadati</taxon>
        <taxon>Bacteroidota</taxon>
        <taxon>Flavobacteriia</taxon>
        <taxon>Flavobacteriales</taxon>
        <taxon>Flavobacteriaceae</taxon>
        <taxon>Algibacter</taxon>
    </lineage>
</organism>
<dbReference type="EMBL" id="FOMI01000001">
    <property type="protein sequence ID" value="SFC87728.1"/>
    <property type="molecule type" value="Genomic_DNA"/>
</dbReference>
<reference evidence="3" key="1">
    <citation type="submission" date="2016-10" db="EMBL/GenBank/DDBJ databases">
        <authorList>
            <person name="Varghese N."/>
            <person name="Submissions S."/>
        </authorList>
    </citation>
    <scope>NUCLEOTIDE SEQUENCE [LARGE SCALE GENOMIC DNA]</scope>
    <source>
        <strain evidence="3">DSM 25730</strain>
    </source>
</reference>
<name>A0A1I1MWV5_9FLAO</name>
<feature type="transmembrane region" description="Helical" evidence="1">
    <location>
        <begin position="136"/>
        <end position="153"/>
    </location>
</feature>
<evidence type="ECO:0000313" key="3">
    <source>
        <dbReference type="Proteomes" id="UP000199439"/>
    </source>
</evidence>
<keyword evidence="1" id="KW-0812">Transmembrane</keyword>
<feature type="transmembrane region" description="Helical" evidence="1">
    <location>
        <begin position="6"/>
        <end position="23"/>
    </location>
</feature>
<dbReference type="AlphaFoldDB" id="A0A1I1MWV5"/>
<protein>
    <submittedName>
        <fullName evidence="2">Uncharacterized protein</fullName>
    </submittedName>
</protein>
<accession>A0A1I1MWV5</accession>
<evidence type="ECO:0000313" key="2">
    <source>
        <dbReference type="EMBL" id="SFC87728.1"/>
    </source>
</evidence>
<dbReference type="Proteomes" id="UP000199439">
    <property type="component" value="Unassembled WGS sequence"/>
</dbReference>
<keyword evidence="3" id="KW-1185">Reference proteome</keyword>
<feature type="transmembrane region" description="Helical" evidence="1">
    <location>
        <begin position="83"/>
        <end position="103"/>
    </location>
</feature>
<gene>
    <name evidence="2" type="ORF">SAMN04487987_101465</name>
</gene>
<keyword evidence="1" id="KW-1133">Transmembrane helix</keyword>
<feature type="transmembrane region" description="Helical" evidence="1">
    <location>
        <begin position="44"/>
        <end position="63"/>
    </location>
</feature>
<sequence>MNLIFKHPWILLIAFTILNGLVLKSRSKKYIEANPELEKGYENYFKGWMFYGNIPWVIIMIGNLSGLTQNLFDYFNPKVMNPIVVTFHFSIIVLWVLSVRWIYFRNGAEFIEKHPGLFRISSLNGVSYATAKQVKLFFPLMILGGIIGMYFMWTMDFQIP</sequence>
<evidence type="ECO:0000256" key="1">
    <source>
        <dbReference type="SAM" id="Phobius"/>
    </source>
</evidence>